<feature type="domain" description="HTH IS21-type" evidence="1">
    <location>
        <begin position="287"/>
        <end position="351"/>
    </location>
</feature>
<accession>A0A562I9F9</accession>
<evidence type="ECO:0000313" key="4">
    <source>
        <dbReference type="Proteomes" id="UP000319825"/>
    </source>
</evidence>
<organism evidence="2 4">
    <name type="scientific">Micromonospora olivasterospora</name>
    <dbReference type="NCBI Taxonomy" id="1880"/>
    <lineage>
        <taxon>Bacteria</taxon>
        <taxon>Bacillati</taxon>
        <taxon>Actinomycetota</taxon>
        <taxon>Actinomycetes</taxon>
        <taxon>Micromonosporales</taxon>
        <taxon>Micromonosporaceae</taxon>
        <taxon>Micromonospora</taxon>
    </lineage>
</organism>
<dbReference type="Pfam" id="PF01610">
    <property type="entry name" value="DDE_Tnp_ISL3"/>
    <property type="match status" value="2"/>
</dbReference>
<dbReference type="InterPro" id="IPR017894">
    <property type="entry name" value="HTH_IS21_transposase_type"/>
</dbReference>
<reference evidence="2 4" key="1">
    <citation type="submission" date="2019-07" db="EMBL/GenBank/DDBJ databases">
        <title>R&amp;d 2014.</title>
        <authorList>
            <person name="Klenk H.-P."/>
        </authorList>
    </citation>
    <scope>NUCLEOTIDE SEQUENCE [LARGE SCALE GENOMIC DNA]</scope>
    <source>
        <strain evidence="2 4">DSM 43868</strain>
    </source>
</reference>
<dbReference type="PROSITE" id="PS50531">
    <property type="entry name" value="HTH_IS21"/>
    <property type="match status" value="1"/>
</dbReference>
<dbReference type="InterPro" id="IPR047951">
    <property type="entry name" value="Transpos_ISL3"/>
</dbReference>
<evidence type="ECO:0000313" key="3">
    <source>
        <dbReference type="EMBL" id="TWH67281.1"/>
    </source>
</evidence>
<dbReference type="InterPro" id="IPR002560">
    <property type="entry name" value="Transposase_DDE"/>
</dbReference>
<dbReference type="Pfam" id="PF14690">
    <property type="entry name" value="Zn_ribbon_ISL3"/>
    <property type="match status" value="1"/>
</dbReference>
<dbReference type="Gene3D" id="1.10.10.60">
    <property type="entry name" value="Homeodomain-like"/>
    <property type="match status" value="1"/>
</dbReference>
<comment type="caution">
    <text evidence="2">The sequence shown here is derived from an EMBL/GenBank/DDBJ whole genome shotgun (WGS) entry which is preliminary data.</text>
</comment>
<proteinExistence type="predicted"/>
<dbReference type="EMBL" id="VLKE01000001">
    <property type="protein sequence ID" value="TWH67281.1"/>
    <property type="molecule type" value="Genomic_DNA"/>
</dbReference>
<dbReference type="NCBIfam" id="NF033550">
    <property type="entry name" value="transpos_ISL3"/>
    <property type="match status" value="1"/>
</dbReference>
<dbReference type="PANTHER" id="PTHR33498">
    <property type="entry name" value="TRANSPOSASE FOR INSERTION SEQUENCE ELEMENT IS1557"/>
    <property type="match status" value="1"/>
</dbReference>
<gene>
    <name evidence="2" type="ORF">JD77_02246</name>
    <name evidence="3" type="ORF">JD77_02253</name>
</gene>
<dbReference type="Proteomes" id="UP000319825">
    <property type="component" value="Unassembled WGS sequence"/>
</dbReference>
<dbReference type="PANTHER" id="PTHR33498:SF1">
    <property type="entry name" value="TRANSPOSASE FOR INSERTION SEQUENCE ELEMENT IS1557"/>
    <property type="match status" value="1"/>
</dbReference>
<sequence>MSIVELLAVFFPHLAGLRITNVLAKGSTVRVHAETNSAAARCPACSSVSRRVHSRYERRLLDGAVAGRETVLHLRVRRFFCTFAGCVRRVFAEQVDGLTVRHGRHSALARRMLEAVALALGGRAGARLTGRLGPQVGRMTLLRLVRALPEPPTPAPVVLGVDDFAWRRGHTYGTVLVNMATHQVIDVLDDRSADSLAAWLNAHPGIEVICRDRAGCYAEGAARGAPAAIQVADRWHLLHNLSDAVNKAVAHHRRCLQPPPEAPAQANPTPAAVPAAPDGLRVQRTRARHAEVHALREQGLGVYTIARRLGLDPKTVRRYADAADPETLLGPNGTARDSILDPFKPYLQQRCAEGVPGTNQLLAEIRARGYKGGERTLRRYLISIRGRNEPAPVPPPAPPTRDITGWIMRPVDKLTDEHQAELERLCDLCPDLAAIRDLARGFTDLVRTRGGERLTAWVEQAEQGKIAEIRSFASGLRKDWDAVKAGLSMVWSSGAVEGAVNRIKMLKRQMYGRANHDLLRRRILLAD</sequence>
<keyword evidence="4" id="KW-1185">Reference proteome</keyword>
<dbReference type="EMBL" id="VLKE01000001">
    <property type="protein sequence ID" value="TWH67274.1"/>
    <property type="molecule type" value="Genomic_DNA"/>
</dbReference>
<dbReference type="InterPro" id="IPR029261">
    <property type="entry name" value="Transposase_Znf"/>
</dbReference>
<dbReference type="AlphaFoldDB" id="A0A562I9F9"/>
<evidence type="ECO:0000313" key="2">
    <source>
        <dbReference type="EMBL" id="TWH67274.1"/>
    </source>
</evidence>
<protein>
    <submittedName>
        <fullName evidence="2">Transposase</fullName>
    </submittedName>
</protein>
<evidence type="ECO:0000259" key="1">
    <source>
        <dbReference type="PROSITE" id="PS50531"/>
    </source>
</evidence>
<name>A0A562I9F9_MICOL</name>